<evidence type="ECO:0000256" key="2">
    <source>
        <dbReference type="ARBA" id="ARBA00006289"/>
    </source>
</evidence>
<organism evidence="6 7">
    <name type="scientific">Gossypium darwinii</name>
    <name type="common">Darwin's cotton</name>
    <name type="synonym">Gossypium barbadense var. darwinii</name>
    <dbReference type="NCBI Taxonomy" id="34276"/>
    <lineage>
        <taxon>Eukaryota</taxon>
        <taxon>Viridiplantae</taxon>
        <taxon>Streptophyta</taxon>
        <taxon>Embryophyta</taxon>
        <taxon>Tracheophyta</taxon>
        <taxon>Spermatophyta</taxon>
        <taxon>Magnoliopsida</taxon>
        <taxon>eudicotyledons</taxon>
        <taxon>Gunneridae</taxon>
        <taxon>Pentapetalae</taxon>
        <taxon>rosids</taxon>
        <taxon>malvids</taxon>
        <taxon>Malvales</taxon>
        <taxon>Malvaceae</taxon>
        <taxon>Malvoideae</taxon>
        <taxon>Gossypium</taxon>
    </lineage>
</organism>
<keyword evidence="7" id="KW-1185">Reference proteome</keyword>
<reference evidence="6 7" key="1">
    <citation type="submission" date="2019-06" db="EMBL/GenBank/DDBJ databases">
        <title>WGS assembly of Gossypium darwinii.</title>
        <authorList>
            <person name="Chen Z.J."/>
            <person name="Sreedasyam A."/>
            <person name="Ando A."/>
            <person name="Song Q."/>
            <person name="De L."/>
            <person name="Hulse-Kemp A."/>
            <person name="Ding M."/>
            <person name="Ye W."/>
            <person name="Kirkbride R."/>
            <person name="Jenkins J."/>
            <person name="Plott C."/>
            <person name="Lovell J."/>
            <person name="Lin Y.-M."/>
            <person name="Vaughn R."/>
            <person name="Liu B."/>
            <person name="Li W."/>
            <person name="Simpson S."/>
            <person name="Scheffler B."/>
            <person name="Saski C."/>
            <person name="Grover C."/>
            <person name="Hu G."/>
            <person name="Conover J."/>
            <person name="Carlson J."/>
            <person name="Shu S."/>
            <person name="Boston L."/>
            <person name="Williams M."/>
            <person name="Peterson D."/>
            <person name="Mcgee K."/>
            <person name="Jones D."/>
            <person name="Wendel J."/>
            <person name="Stelly D."/>
            <person name="Grimwood J."/>
            <person name="Schmutz J."/>
        </authorList>
    </citation>
    <scope>NUCLEOTIDE SEQUENCE [LARGE SCALE GENOMIC DNA]</scope>
    <source>
        <strain evidence="6">1808015.09</strain>
    </source>
</reference>
<dbReference type="InterPro" id="IPR057983">
    <property type="entry name" value="NAA35-like_N"/>
</dbReference>
<comment type="subcellular location">
    <subcellularLocation>
        <location evidence="1">Cytoplasm</location>
    </subcellularLocation>
</comment>
<keyword evidence="3" id="KW-0963">Cytoplasm</keyword>
<accession>A0A5D2BI20</accession>
<dbReference type="InterPro" id="IPR007244">
    <property type="entry name" value="Naa35_N"/>
</dbReference>
<evidence type="ECO:0000256" key="1">
    <source>
        <dbReference type="ARBA" id="ARBA00004496"/>
    </source>
</evidence>
<evidence type="ECO:0000259" key="5">
    <source>
        <dbReference type="Pfam" id="PF25789"/>
    </source>
</evidence>
<evidence type="ECO:0008006" key="8">
    <source>
        <dbReference type="Google" id="ProtNLM"/>
    </source>
</evidence>
<evidence type="ECO:0000313" key="7">
    <source>
        <dbReference type="Proteomes" id="UP000323506"/>
    </source>
</evidence>
<comment type="similarity">
    <text evidence="2">Belongs to the MAK10 family.</text>
</comment>
<dbReference type="Pfam" id="PF04112">
    <property type="entry name" value="Mak10"/>
    <property type="match status" value="1"/>
</dbReference>
<protein>
    <recommendedName>
        <fullName evidence="8">N-alpha-acetyltransferase 35, NatC auxiliary subunit</fullName>
    </recommendedName>
</protein>
<dbReference type="Proteomes" id="UP000323506">
    <property type="component" value="Chromosome D08"/>
</dbReference>
<feature type="domain" description="NAA35-like TPR repeats" evidence="5">
    <location>
        <begin position="356"/>
        <end position="596"/>
    </location>
</feature>
<name>A0A5D2BI20_GOSDA</name>
<dbReference type="AlphaFoldDB" id="A0A5D2BI20"/>
<dbReference type="EMBL" id="CM017708">
    <property type="protein sequence ID" value="TYG57074.1"/>
    <property type="molecule type" value="Genomic_DNA"/>
</dbReference>
<proteinExistence type="inferred from homology"/>
<dbReference type="InterPro" id="IPR057982">
    <property type="entry name" value="TPR_NAA35"/>
</dbReference>
<feature type="domain" description="NAA35-like N-terminal" evidence="4">
    <location>
        <begin position="47"/>
        <end position="186"/>
    </location>
</feature>
<evidence type="ECO:0000256" key="3">
    <source>
        <dbReference type="ARBA" id="ARBA00022490"/>
    </source>
</evidence>
<dbReference type="GO" id="GO:0031417">
    <property type="term" value="C:NatC complex"/>
    <property type="evidence" value="ECO:0007669"/>
    <property type="project" value="InterPro"/>
</dbReference>
<evidence type="ECO:0000313" key="6">
    <source>
        <dbReference type="EMBL" id="TYG57074.1"/>
    </source>
</evidence>
<sequence length="602" mass="68007">MADKPVYEEASIDGQPPKLASIPASDTTVWADASPLLQAACAGLRDGELIHGDNFNLFAAMSALEIMDPKMDSGIVCTYYSIDEAIENGAAPIPISLDSTIDVRCTIDIMDHLLACEAAWHKGHSLAQTVFSCIYLLRLDRTAPHALLHSYCRIIRATCKAVVSVVSDARTHEEEDLFTMTYGLPLNGDGDDKCLSILNAVEETISRQLRACKATSSKRRLPEDLEPLQSNPNLEEGFCKALLCRLRFRKHFFHVLSCMKRPQGRGLESARKHIASCLTELESILKSADFLRSCFDESCEGDIDDKTTASGFEPIGFDAMLNSRLSAPTPPRAIKILSWKKAVEYFVKLLHDLDVICSYSLDPHLESLLRFVVQFQKSQPDLVARSHLQLLLVQDGKLYGRDPFFAVINKAAALPEATKNHDIQKNESFLQLGMLVMNLLKILCTNAAWQRRKLGKFLQDWRVIYVQLELAFRNEYGEVSSSSNDENTCMKIFQHILLWVEEQTYWIAFRFLILGFELELYSTGEYCMVYWYLYAVLIKLTEKTHLMMAVSHDNAKRKGKKKKDSPKDLARESRIPPAVLFLQCYICLAEGLSMYLSRCLLL</sequence>
<gene>
    <name evidence="6" type="ORF">ES288_D08G114100v1</name>
</gene>
<dbReference type="PANTHER" id="PTHR21373:SF0">
    <property type="entry name" value="N-ALPHA-ACETYLTRANSFERASE 35, NATC AUXILIARY SUBUNIT"/>
    <property type="match status" value="1"/>
</dbReference>
<evidence type="ECO:0000259" key="4">
    <source>
        <dbReference type="Pfam" id="PF04112"/>
    </source>
</evidence>
<dbReference type="PANTHER" id="PTHR21373">
    <property type="entry name" value="GLUCOSE REPRESSIBLE PROTEIN MAK10"/>
    <property type="match status" value="1"/>
</dbReference>
<dbReference type="Pfam" id="PF25789">
    <property type="entry name" value="TPR_NAA35"/>
    <property type="match status" value="1"/>
</dbReference>